<dbReference type="InterPro" id="IPR001611">
    <property type="entry name" value="Leu-rich_rpt"/>
</dbReference>
<keyword evidence="1" id="KW-0433">Leucine-rich repeat</keyword>
<dbReference type="PANTHER" id="PTHR24106">
    <property type="entry name" value="NACHT, LRR AND CARD DOMAINS-CONTAINING"/>
    <property type="match status" value="1"/>
</dbReference>
<protein>
    <recommendedName>
        <fullName evidence="5">SPRY-associated domain-containing protein</fullName>
    </recommendedName>
</protein>
<dbReference type="Pfam" id="PF13516">
    <property type="entry name" value="LRR_6"/>
    <property type="match status" value="1"/>
</dbReference>
<keyword evidence="4" id="KW-1185">Reference proteome</keyword>
<reference evidence="3" key="3">
    <citation type="submission" date="2025-09" db="UniProtKB">
        <authorList>
            <consortium name="Ensembl"/>
        </authorList>
    </citation>
    <scope>IDENTIFICATION</scope>
</reference>
<accession>A0A4W5PS70</accession>
<evidence type="ECO:0000313" key="3">
    <source>
        <dbReference type="Ensembl" id="ENSHHUP00000064485.1"/>
    </source>
</evidence>
<dbReference type="Gene3D" id="3.80.10.10">
    <property type="entry name" value="Ribonuclease Inhibitor"/>
    <property type="match status" value="1"/>
</dbReference>
<evidence type="ECO:0008006" key="5">
    <source>
        <dbReference type="Google" id="ProtNLM"/>
    </source>
</evidence>
<evidence type="ECO:0000313" key="4">
    <source>
        <dbReference type="Proteomes" id="UP000314982"/>
    </source>
</evidence>
<evidence type="ECO:0000256" key="1">
    <source>
        <dbReference type="ARBA" id="ARBA00022614"/>
    </source>
</evidence>
<dbReference type="SMART" id="SM00368">
    <property type="entry name" value="LRR_RI"/>
    <property type="match status" value="2"/>
</dbReference>
<reference evidence="4" key="1">
    <citation type="submission" date="2018-06" db="EMBL/GenBank/DDBJ databases">
        <title>Genome assembly of Danube salmon.</title>
        <authorList>
            <person name="Macqueen D.J."/>
            <person name="Gundappa M.K."/>
        </authorList>
    </citation>
    <scope>NUCLEOTIDE SEQUENCE [LARGE SCALE GENOMIC DNA]</scope>
</reference>
<evidence type="ECO:0000256" key="2">
    <source>
        <dbReference type="ARBA" id="ARBA00022737"/>
    </source>
</evidence>
<sequence>TAATLFSPPKKGSVIFKSCSTLCSLSHCGVTEEGCASLVSALRSNPSHLKELDLSNNDLGNSGVRLLSAGLEDPHWRLEKLNVEHGGEFTLKLGLRKCEC</sequence>
<keyword evidence="2" id="KW-0677">Repeat</keyword>
<dbReference type="AlphaFoldDB" id="A0A4W5PS70"/>
<dbReference type="GeneTree" id="ENSGT01070000253760"/>
<dbReference type="InterPro" id="IPR032675">
    <property type="entry name" value="LRR_dom_sf"/>
</dbReference>
<dbReference type="STRING" id="62062.ENSHHUP00000064485"/>
<dbReference type="Proteomes" id="UP000314982">
    <property type="component" value="Unassembled WGS sequence"/>
</dbReference>
<reference evidence="3" key="2">
    <citation type="submission" date="2025-08" db="UniProtKB">
        <authorList>
            <consortium name="Ensembl"/>
        </authorList>
    </citation>
    <scope>IDENTIFICATION</scope>
</reference>
<name>A0A4W5PS70_9TELE</name>
<dbReference type="SUPFAM" id="SSF52047">
    <property type="entry name" value="RNI-like"/>
    <property type="match status" value="1"/>
</dbReference>
<proteinExistence type="predicted"/>
<dbReference type="InterPro" id="IPR051261">
    <property type="entry name" value="NLR"/>
</dbReference>
<organism evidence="3 4">
    <name type="scientific">Hucho hucho</name>
    <name type="common">huchen</name>
    <dbReference type="NCBI Taxonomy" id="62062"/>
    <lineage>
        <taxon>Eukaryota</taxon>
        <taxon>Metazoa</taxon>
        <taxon>Chordata</taxon>
        <taxon>Craniata</taxon>
        <taxon>Vertebrata</taxon>
        <taxon>Euteleostomi</taxon>
        <taxon>Actinopterygii</taxon>
        <taxon>Neopterygii</taxon>
        <taxon>Teleostei</taxon>
        <taxon>Protacanthopterygii</taxon>
        <taxon>Salmoniformes</taxon>
        <taxon>Salmonidae</taxon>
        <taxon>Salmoninae</taxon>
        <taxon>Hucho</taxon>
    </lineage>
</organism>
<dbReference type="Ensembl" id="ENSHHUT00000066675.1">
    <property type="protein sequence ID" value="ENSHHUP00000064485.1"/>
    <property type="gene ID" value="ENSHHUG00000038063.1"/>
</dbReference>